<dbReference type="RefSeq" id="WP_063232475.1">
    <property type="nucleotide sequence ID" value="NZ_BCVO01000003.1"/>
</dbReference>
<evidence type="ECO:0000256" key="3">
    <source>
        <dbReference type="ARBA" id="ARBA00005267"/>
    </source>
</evidence>
<evidence type="ECO:0000256" key="5">
    <source>
        <dbReference type="ARBA" id="ARBA00022630"/>
    </source>
</evidence>
<evidence type="ECO:0000256" key="7">
    <source>
        <dbReference type="ARBA" id="ARBA00022982"/>
    </source>
</evidence>
<dbReference type="InterPro" id="IPR029039">
    <property type="entry name" value="Flavoprotein-like_sf"/>
</dbReference>
<feature type="domain" description="Flavodoxin-like" evidence="8">
    <location>
        <begin position="3"/>
        <end position="143"/>
    </location>
</feature>
<organism evidence="9 10">
    <name type="scientific">Peribacillus simplex NBRC 15720 = DSM 1321</name>
    <dbReference type="NCBI Taxonomy" id="1349754"/>
    <lineage>
        <taxon>Bacteria</taxon>
        <taxon>Bacillati</taxon>
        <taxon>Bacillota</taxon>
        <taxon>Bacilli</taxon>
        <taxon>Bacillales</taxon>
        <taxon>Bacillaceae</taxon>
        <taxon>Peribacillus</taxon>
    </lineage>
</organism>
<evidence type="ECO:0000256" key="6">
    <source>
        <dbReference type="ARBA" id="ARBA00022643"/>
    </source>
</evidence>
<dbReference type="NCBIfam" id="NF005216">
    <property type="entry name" value="PRK06703.1"/>
    <property type="match status" value="1"/>
</dbReference>
<keyword evidence="4" id="KW-0813">Transport</keyword>
<name>A0A223EKS3_9BACI</name>
<reference evidence="9 10" key="1">
    <citation type="submission" date="2016-10" db="EMBL/GenBank/DDBJ databases">
        <title>The whole genome sequencing and assembly of Bacillus simplex DSM 1321 strain.</title>
        <authorList>
            <person name="Park M.-K."/>
            <person name="Lee Y.-J."/>
            <person name="Yi H."/>
            <person name="Bahn Y.-S."/>
            <person name="Kim J.F."/>
            <person name="Lee D.-W."/>
        </authorList>
    </citation>
    <scope>NUCLEOTIDE SEQUENCE [LARGE SCALE GENOMIC DNA]</scope>
    <source>
        <strain evidence="9 10">DSM 1321</strain>
    </source>
</reference>
<dbReference type="OrthoDB" id="9790745at2"/>
<dbReference type="InterPro" id="IPR008254">
    <property type="entry name" value="Flavodoxin/NO_synth"/>
</dbReference>
<protein>
    <recommendedName>
        <fullName evidence="8">Flavodoxin-like domain-containing protein</fullName>
    </recommendedName>
</protein>
<dbReference type="Gene3D" id="3.40.50.360">
    <property type="match status" value="1"/>
</dbReference>
<accession>A0A223EKS3</accession>
<dbReference type="SUPFAM" id="SSF52218">
    <property type="entry name" value="Flavoproteins"/>
    <property type="match status" value="1"/>
</dbReference>
<gene>
    <name evidence="9" type="ORF">BS1321_18220</name>
</gene>
<dbReference type="Pfam" id="PF00258">
    <property type="entry name" value="Flavodoxin_1"/>
    <property type="match status" value="1"/>
</dbReference>
<dbReference type="InterPro" id="IPR050619">
    <property type="entry name" value="Flavodoxin"/>
</dbReference>
<comment type="cofactor">
    <cofactor evidence="1">
        <name>FMN</name>
        <dbReference type="ChEBI" id="CHEBI:58210"/>
    </cofactor>
</comment>
<comment type="function">
    <text evidence="2">Low-potential electron donor to a number of redox enzymes.</text>
</comment>
<comment type="similarity">
    <text evidence="3">Belongs to the flavodoxin family.</text>
</comment>
<dbReference type="EMBL" id="CP017704">
    <property type="protein sequence ID" value="ASS95665.1"/>
    <property type="molecule type" value="Genomic_DNA"/>
</dbReference>
<dbReference type="PANTHER" id="PTHR42809">
    <property type="entry name" value="FLAVODOXIN 2"/>
    <property type="match status" value="1"/>
</dbReference>
<sequence>MKVFIGYVSLSGNTEKMAINIKNRMKAVGCEVYMERLDTVEVDALKDFDLAFIGLYTWNLEDLPYEANEFYEEIDQVDFGGVKVAFFGAGDLTHSKPCAAIDILSEKMKQFGFDVYDRVLKIHHESSTYEQLRKCEDFAEHALIWGSKRRKWRFFMWDRMLGNPKYQKSAFLLRRALDDYPIKCKGRSKKRGTYTRTSEIRDF</sequence>
<evidence type="ECO:0000313" key="10">
    <source>
        <dbReference type="Proteomes" id="UP000214618"/>
    </source>
</evidence>
<keyword evidence="5" id="KW-0285">Flavoprotein</keyword>
<dbReference type="GO" id="GO:0016651">
    <property type="term" value="F:oxidoreductase activity, acting on NAD(P)H"/>
    <property type="evidence" value="ECO:0007669"/>
    <property type="project" value="UniProtKB-ARBA"/>
</dbReference>
<dbReference type="PANTHER" id="PTHR42809:SF1">
    <property type="entry name" value="FLAVODOXIN 1"/>
    <property type="match status" value="1"/>
</dbReference>
<dbReference type="AlphaFoldDB" id="A0A223EKS3"/>
<dbReference type="GO" id="GO:0010181">
    <property type="term" value="F:FMN binding"/>
    <property type="evidence" value="ECO:0007669"/>
    <property type="project" value="InterPro"/>
</dbReference>
<dbReference type="Proteomes" id="UP000214618">
    <property type="component" value="Chromosome"/>
</dbReference>
<dbReference type="GeneID" id="56474700"/>
<keyword evidence="7" id="KW-0249">Electron transport</keyword>
<evidence type="ECO:0000256" key="1">
    <source>
        <dbReference type="ARBA" id="ARBA00001917"/>
    </source>
</evidence>
<evidence type="ECO:0000259" key="8">
    <source>
        <dbReference type="PROSITE" id="PS50902"/>
    </source>
</evidence>
<evidence type="ECO:0000313" key="9">
    <source>
        <dbReference type="EMBL" id="ASS95665.1"/>
    </source>
</evidence>
<keyword evidence="6" id="KW-0288">FMN</keyword>
<evidence type="ECO:0000256" key="4">
    <source>
        <dbReference type="ARBA" id="ARBA00022448"/>
    </source>
</evidence>
<proteinExistence type="inferred from homology"/>
<dbReference type="PROSITE" id="PS50902">
    <property type="entry name" value="FLAVODOXIN_LIKE"/>
    <property type="match status" value="1"/>
</dbReference>
<evidence type="ECO:0000256" key="2">
    <source>
        <dbReference type="ARBA" id="ARBA00003297"/>
    </source>
</evidence>